<feature type="compositionally biased region" description="Low complexity" evidence="1">
    <location>
        <begin position="296"/>
        <end position="305"/>
    </location>
</feature>
<feature type="region of interest" description="Disordered" evidence="1">
    <location>
        <begin position="287"/>
        <end position="319"/>
    </location>
</feature>
<proteinExistence type="predicted"/>
<dbReference type="Pfam" id="PF20237">
    <property type="entry name" value="DUF6594"/>
    <property type="match status" value="1"/>
</dbReference>
<dbReference type="EMBL" id="FJOG01000001">
    <property type="protein sequence ID" value="CZR51178.1"/>
    <property type="molecule type" value="Genomic_DNA"/>
</dbReference>
<evidence type="ECO:0000259" key="3">
    <source>
        <dbReference type="Pfam" id="PF20237"/>
    </source>
</evidence>
<evidence type="ECO:0000256" key="2">
    <source>
        <dbReference type="SAM" id="Phobius"/>
    </source>
</evidence>
<sequence length="402" mass="45260">MEKLMNRGVPRTPINMDVQNSDLAMSSSAVADDVTKPVSGWPRLAKIITEKPDLESFPTFKDLGIKSLLYYQAELIYLRKQLHKAEWDDYRLSQEGDSENEYAENLHRFISAHERALKNNKEPPPQWIYIDRIRTVLEKYHAALLQFSDVTALRKADNCNINSLRTFVRDCCPNGLSSTGSETWGNIADTSSTTKSLPRLTLGLLTGFFVPPDREREEIDEVFQEHLIVPHKDYKPDGLTQWVKQSFIPFFDHIYEHYLYPILKCILSIWNYIVKLWHKWLRPVPQQKPDPENKGSSVPSSRGSSTTAGVSHIASHNSDKSTKTLTKNLSQYSGLCIERIASVITTVVACLLPVVAITILARVHEMGLILGLIAVFTAVFAVGLVLLSSSSSRVEIFTATAA</sequence>
<dbReference type="AlphaFoldDB" id="A0A1L7WEM4"/>
<keyword evidence="5" id="KW-1185">Reference proteome</keyword>
<dbReference type="PANTHER" id="PTHR34502">
    <property type="entry name" value="DUF6594 DOMAIN-CONTAINING PROTEIN-RELATED"/>
    <property type="match status" value="1"/>
</dbReference>
<dbReference type="OrthoDB" id="5342093at2759"/>
<accession>A0A1L7WEM4</accession>
<feature type="transmembrane region" description="Helical" evidence="2">
    <location>
        <begin position="340"/>
        <end position="361"/>
    </location>
</feature>
<dbReference type="Proteomes" id="UP000184330">
    <property type="component" value="Unassembled WGS sequence"/>
</dbReference>
<keyword evidence="2" id="KW-0812">Transmembrane</keyword>
<keyword evidence="2" id="KW-0472">Membrane</keyword>
<dbReference type="STRING" id="576137.A0A1L7WEM4"/>
<name>A0A1L7WEM4_9HELO</name>
<dbReference type="PANTHER" id="PTHR34502:SF5">
    <property type="entry name" value="DUF6594 DOMAIN-CONTAINING PROTEIN"/>
    <property type="match status" value="1"/>
</dbReference>
<dbReference type="InterPro" id="IPR046529">
    <property type="entry name" value="DUF6594"/>
</dbReference>
<organism evidence="4 5">
    <name type="scientific">Phialocephala subalpina</name>
    <dbReference type="NCBI Taxonomy" id="576137"/>
    <lineage>
        <taxon>Eukaryota</taxon>
        <taxon>Fungi</taxon>
        <taxon>Dikarya</taxon>
        <taxon>Ascomycota</taxon>
        <taxon>Pezizomycotina</taxon>
        <taxon>Leotiomycetes</taxon>
        <taxon>Helotiales</taxon>
        <taxon>Mollisiaceae</taxon>
        <taxon>Phialocephala</taxon>
        <taxon>Phialocephala fortinii species complex</taxon>
    </lineage>
</organism>
<gene>
    <name evidence="4" type="ORF">PAC_01053</name>
</gene>
<evidence type="ECO:0000313" key="4">
    <source>
        <dbReference type="EMBL" id="CZR51178.1"/>
    </source>
</evidence>
<keyword evidence="2" id="KW-1133">Transmembrane helix</keyword>
<evidence type="ECO:0000256" key="1">
    <source>
        <dbReference type="SAM" id="MobiDB-lite"/>
    </source>
</evidence>
<feature type="transmembrane region" description="Helical" evidence="2">
    <location>
        <begin position="367"/>
        <end position="387"/>
    </location>
</feature>
<reference evidence="4 5" key="1">
    <citation type="submission" date="2016-03" db="EMBL/GenBank/DDBJ databases">
        <authorList>
            <person name="Ploux O."/>
        </authorList>
    </citation>
    <scope>NUCLEOTIDE SEQUENCE [LARGE SCALE GENOMIC DNA]</scope>
    <source>
        <strain evidence="4 5">UAMH 11012</strain>
    </source>
</reference>
<protein>
    <recommendedName>
        <fullName evidence="3">DUF6594 domain-containing protein</fullName>
    </recommendedName>
</protein>
<feature type="domain" description="DUF6594" evidence="3">
    <location>
        <begin position="41"/>
        <end position="402"/>
    </location>
</feature>
<evidence type="ECO:0000313" key="5">
    <source>
        <dbReference type="Proteomes" id="UP000184330"/>
    </source>
</evidence>